<keyword evidence="2" id="KW-1185">Reference proteome</keyword>
<organism evidence="1 2">
    <name type="scientific">Ceratodon purpureus</name>
    <name type="common">Fire moss</name>
    <name type="synonym">Dicranum purpureum</name>
    <dbReference type="NCBI Taxonomy" id="3225"/>
    <lineage>
        <taxon>Eukaryota</taxon>
        <taxon>Viridiplantae</taxon>
        <taxon>Streptophyta</taxon>
        <taxon>Embryophyta</taxon>
        <taxon>Bryophyta</taxon>
        <taxon>Bryophytina</taxon>
        <taxon>Bryopsida</taxon>
        <taxon>Dicranidae</taxon>
        <taxon>Pseudoditrichales</taxon>
        <taxon>Ditrichaceae</taxon>
        <taxon>Ceratodon</taxon>
    </lineage>
</organism>
<accession>A0A8T0HMB2</accession>
<sequence length="135" mass="15670">MTKQRKMKLKSSEVDYGGRDVGYWTGVMQLDNNGVPPSKTFEDKHLTLEEVIATFGPPKNSGYRCNYNLLDHDVRRRALDLYCIFYPHYEEHGILKVCNNKFPHKLYWGIVAERKKIMVNWCAFGLDVAKKKGTP</sequence>
<comment type="caution">
    <text evidence="1">The sequence shown here is derived from an EMBL/GenBank/DDBJ whole genome shotgun (WGS) entry which is preliminary data.</text>
</comment>
<name>A0A8T0HMB2_CERPU</name>
<protein>
    <submittedName>
        <fullName evidence="1">Uncharacterized protein</fullName>
    </submittedName>
</protein>
<dbReference type="AlphaFoldDB" id="A0A8T0HMB2"/>
<dbReference type="EMBL" id="CM026426">
    <property type="protein sequence ID" value="KAG0571844.1"/>
    <property type="molecule type" value="Genomic_DNA"/>
</dbReference>
<evidence type="ECO:0000313" key="1">
    <source>
        <dbReference type="EMBL" id="KAG0571843.1"/>
    </source>
</evidence>
<reference evidence="1" key="1">
    <citation type="submission" date="2020-06" db="EMBL/GenBank/DDBJ databases">
        <title>WGS assembly of Ceratodon purpureus strain R40.</title>
        <authorList>
            <person name="Carey S.B."/>
            <person name="Jenkins J."/>
            <person name="Shu S."/>
            <person name="Lovell J.T."/>
            <person name="Sreedasyam A."/>
            <person name="Maumus F."/>
            <person name="Tiley G.P."/>
            <person name="Fernandez-Pozo N."/>
            <person name="Barry K."/>
            <person name="Chen C."/>
            <person name="Wang M."/>
            <person name="Lipzen A."/>
            <person name="Daum C."/>
            <person name="Saski C.A."/>
            <person name="Payton A.C."/>
            <person name="Mcbreen J.C."/>
            <person name="Conrad R.E."/>
            <person name="Kollar L.M."/>
            <person name="Olsson S."/>
            <person name="Huttunen S."/>
            <person name="Landis J.B."/>
            <person name="Wickett N.J."/>
            <person name="Johnson M.G."/>
            <person name="Rensing S.A."/>
            <person name="Grimwood J."/>
            <person name="Schmutz J."/>
            <person name="Mcdaniel S.F."/>
        </authorList>
    </citation>
    <scope>NUCLEOTIDE SEQUENCE</scope>
    <source>
        <strain evidence="1">R40</strain>
    </source>
</reference>
<evidence type="ECO:0000313" key="2">
    <source>
        <dbReference type="Proteomes" id="UP000822688"/>
    </source>
</evidence>
<proteinExistence type="predicted"/>
<dbReference type="Proteomes" id="UP000822688">
    <property type="component" value="Chromosome V"/>
</dbReference>
<gene>
    <name evidence="1" type="ORF">KC19_VG047600</name>
</gene>
<dbReference type="EMBL" id="CM026426">
    <property type="protein sequence ID" value="KAG0571843.1"/>
    <property type="molecule type" value="Genomic_DNA"/>
</dbReference>